<reference evidence="1 2" key="1">
    <citation type="submission" date="2019-10" db="EMBL/GenBank/DDBJ databases">
        <title>Assembly and Annotation for the nematode Trichostrongylus colubriformis.</title>
        <authorList>
            <person name="Martin J."/>
        </authorList>
    </citation>
    <scope>NUCLEOTIDE SEQUENCE [LARGE SCALE GENOMIC DNA]</scope>
    <source>
        <strain evidence="1">G859</strain>
        <tissue evidence="1">Whole worm</tissue>
    </source>
</reference>
<evidence type="ECO:0000313" key="2">
    <source>
        <dbReference type="Proteomes" id="UP001331761"/>
    </source>
</evidence>
<organism evidence="1 2">
    <name type="scientific">Trichostrongylus colubriformis</name>
    <name type="common">Black scour worm</name>
    <dbReference type="NCBI Taxonomy" id="6319"/>
    <lineage>
        <taxon>Eukaryota</taxon>
        <taxon>Metazoa</taxon>
        <taxon>Ecdysozoa</taxon>
        <taxon>Nematoda</taxon>
        <taxon>Chromadorea</taxon>
        <taxon>Rhabditida</taxon>
        <taxon>Rhabditina</taxon>
        <taxon>Rhabditomorpha</taxon>
        <taxon>Strongyloidea</taxon>
        <taxon>Trichostrongylidae</taxon>
        <taxon>Trichostrongylus</taxon>
    </lineage>
</organism>
<keyword evidence="2" id="KW-1185">Reference proteome</keyword>
<protein>
    <submittedName>
        <fullName evidence="1">Uncharacterized protein</fullName>
    </submittedName>
</protein>
<gene>
    <name evidence="1" type="ORF">GCK32_018449</name>
</gene>
<dbReference type="EMBL" id="WIXE01023030">
    <property type="protein sequence ID" value="KAK5966855.1"/>
    <property type="molecule type" value="Genomic_DNA"/>
</dbReference>
<evidence type="ECO:0000313" key="1">
    <source>
        <dbReference type="EMBL" id="KAK5966855.1"/>
    </source>
</evidence>
<comment type="caution">
    <text evidence="1">The sequence shown here is derived from an EMBL/GenBank/DDBJ whole genome shotgun (WGS) entry which is preliminary data.</text>
</comment>
<name>A0AAN8EU27_TRICO</name>
<dbReference type="AlphaFoldDB" id="A0AAN8EU27"/>
<sequence>MNSCVSLTAVCRTTKMAHSVDHAMKAARTSSALDLEITSGKAVVQNASMPSCRGATRLALTQWFAA</sequence>
<proteinExistence type="predicted"/>
<dbReference type="Proteomes" id="UP001331761">
    <property type="component" value="Unassembled WGS sequence"/>
</dbReference>
<accession>A0AAN8EU27</accession>